<dbReference type="InterPro" id="IPR050400">
    <property type="entry name" value="Bact_Cytoskel_RodZ"/>
</dbReference>
<dbReference type="InterPro" id="IPR010982">
    <property type="entry name" value="Lambda_DNA-bd_dom_sf"/>
</dbReference>
<evidence type="ECO:0000256" key="1">
    <source>
        <dbReference type="SAM" id="Phobius"/>
    </source>
</evidence>
<dbReference type="SUPFAM" id="SSF47413">
    <property type="entry name" value="lambda repressor-like DNA-binding domains"/>
    <property type="match status" value="1"/>
</dbReference>
<dbReference type="PANTHER" id="PTHR34475:SF1">
    <property type="entry name" value="CYTOSKELETON PROTEIN RODZ"/>
    <property type="match status" value="1"/>
</dbReference>
<dbReference type="Proteomes" id="UP000265443">
    <property type="component" value="Unassembled WGS sequence"/>
</dbReference>
<organism evidence="2 3">
    <name type="scientific">Meiothermus hypogaeus</name>
    <dbReference type="NCBI Taxonomy" id="884155"/>
    <lineage>
        <taxon>Bacteria</taxon>
        <taxon>Thermotogati</taxon>
        <taxon>Deinococcota</taxon>
        <taxon>Deinococci</taxon>
        <taxon>Thermales</taxon>
        <taxon>Thermaceae</taxon>
        <taxon>Meiothermus</taxon>
    </lineage>
</organism>
<accession>A0ABX9ML43</accession>
<keyword evidence="3" id="KW-1185">Reference proteome</keyword>
<evidence type="ECO:0000313" key="3">
    <source>
        <dbReference type="Proteomes" id="UP000265443"/>
    </source>
</evidence>
<dbReference type="RefSeq" id="WP_119341231.1">
    <property type="nucleotide sequence ID" value="NZ_QWKY01000036.1"/>
</dbReference>
<sequence>MCELGKRLRDAREAKGLEIAQAAEVLKVRRVILEALEDCRFDELPEPALARGYLKRYAQLLGLEPAPLLALYPIATPELGGPVASSKAAPGSKAPAAPSSTGWLWLVPLVLLLAILGWLGYRALNPPSTSTPATSRMRSGFSWRVCPENRQTA</sequence>
<keyword evidence="1" id="KW-1133">Transmembrane helix</keyword>
<keyword evidence="1" id="KW-0472">Membrane</keyword>
<dbReference type="EMBL" id="QWKY01000036">
    <property type="protein sequence ID" value="RIH77363.1"/>
    <property type="molecule type" value="Genomic_DNA"/>
</dbReference>
<proteinExistence type="predicted"/>
<comment type="caution">
    <text evidence="2">The sequence shown here is derived from an EMBL/GenBank/DDBJ whole genome shotgun (WGS) entry which is preliminary data.</text>
</comment>
<reference evidence="2 3" key="1">
    <citation type="submission" date="2018-08" db="EMBL/GenBank/DDBJ databases">
        <title>Meiothermus hypogaeus DSM 23238 genome sequencing project.</title>
        <authorList>
            <person name="Da Costa M.S."/>
            <person name="Albuquerque L."/>
            <person name="Raposo P."/>
            <person name="Froufe H.J.C."/>
            <person name="Barroso C.S."/>
            <person name="Egas C."/>
        </authorList>
    </citation>
    <scope>NUCLEOTIDE SEQUENCE [LARGE SCALE GENOMIC DNA]</scope>
    <source>
        <strain evidence="2 3">DSM 23238</strain>
    </source>
</reference>
<name>A0ABX9ML43_9DEIN</name>
<gene>
    <name evidence="2" type="ORF">Mhypo_02072</name>
</gene>
<evidence type="ECO:0000313" key="2">
    <source>
        <dbReference type="EMBL" id="RIH77363.1"/>
    </source>
</evidence>
<dbReference type="Pfam" id="PF13413">
    <property type="entry name" value="HTH_25"/>
    <property type="match status" value="1"/>
</dbReference>
<feature type="transmembrane region" description="Helical" evidence="1">
    <location>
        <begin position="102"/>
        <end position="121"/>
    </location>
</feature>
<dbReference type="Gene3D" id="1.10.260.40">
    <property type="entry name" value="lambda repressor-like DNA-binding domains"/>
    <property type="match status" value="1"/>
</dbReference>
<dbReference type="PANTHER" id="PTHR34475">
    <property type="match status" value="1"/>
</dbReference>
<protein>
    <submittedName>
        <fullName evidence="2">Helix-turn-helix domain protein</fullName>
    </submittedName>
</protein>
<keyword evidence="1" id="KW-0812">Transmembrane</keyword>